<dbReference type="Pfam" id="PF16290">
    <property type="entry name" value="DUF4936"/>
    <property type="match status" value="1"/>
</dbReference>
<dbReference type="KEGG" id="chrm:FYK34_11465"/>
<evidence type="ECO:0000313" key="2">
    <source>
        <dbReference type="EMBL" id="QEL56133.1"/>
    </source>
</evidence>
<dbReference type="InterPro" id="IPR032556">
    <property type="entry name" value="DUF4936"/>
</dbReference>
<reference evidence="2 3" key="1">
    <citation type="submission" date="2019-08" db="EMBL/GenBank/DDBJ databases">
        <title>Chromobacterium paludis, a novel bacterium isolated from a Maryland marsh pond.</title>
        <authorList>
            <person name="Blackburn M.B."/>
            <person name="Gundersen-Rindal D.E."/>
        </authorList>
    </citation>
    <scope>NUCLEOTIDE SEQUENCE [LARGE SCALE GENOMIC DNA]</scope>
    <source>
        <strain evidence="3">IIBBL 257-1</strain>
    </source>
</reference>
<evidence type="ECO:0000256" key="1">
    <source>
        <dbReference type="SAM" id="MobiDB-lite"/>
    </source>
</evidence>
<sequence length="147" mass="16406">MTLRTRPARLSASANEPPIKPTPATTSVSICCTCIPLSSRHPRGAKDYHKQFCRPDQPGDAMTATLYCYFKAPAERDKTLAQLRALQAELAAAGWPGELLRRCDDADTWMEIYPGLADRDAFRAAWQAARLRHGLALPAHEEWFQPL</sequence>
<gene>
    <name evidence="2" type="ORF">FYK34_11465</name>
</gene>
<proteinExistence type="predicted"/>
<protein>
    <submittedName>
        <fullName evidence="2">DUF4936 family protein</fullName>
    </submittedName>
</protein>
<feature type="region of interest" description="Disordered" evidence="1">
    <location>
        <begin position="1"/>
        <end position="24"/>
    </location>
</feature>
<name>A0A5C1DHT3_9NEIS</name>
<evidence type="ECO:0000313" key="3">
    <source>
        <dbReference type="Proteomes" id="UP000322079"/>
    </source>
</evidence>
<dbReference type="Proteomes" id="UP000322079">
    <property type="component" value="Chromosome"/>
</dbReference>
<dbReference type="AlphaFoldDB" id="A0A5C1DHT3"/>
<dbReference type="EMBL" id="CP043473">
    <property type="protein sequence ID" value="QEL56133.1"/>
    <property type="molecule type" value="Genomic_DNA"/>
</dbReference>
<keyword evidence="3" id="KW-1185">Reference proteome</keyword>
<organism evidence="2 3">
    <name type="scientific">Chromobacterium paludis</name>
    <dbReference type="NCBI Taxonomy" id="2605945"/>
    <lineage>
        <taxon>Bacteria</taxon>
        <taxon>Pseudomonadati</taxon>
        <taxon>Pseudomonadota</taxon>
        <taxon>Betaproteobacteria</taxon>
        <taxon>Neisseriales</taxon>
        <taxon>Chromobacteriaceae</taxon>
        <taxon>Chromobacterium</taxon>
    </lineage>
</organism>
<accession>A0A5C1DHT3</accession>